<name>A0AA37SKT3_9BACT</name>
<dbReference type="EMBL" id="BSOH01000005">
    <property type="protein sequence ID" value="GLR16373.1"/>
    <property type="molecule type" value="Genomic_DNA"/>
</dbReference>
<feature type="chain" id="PRO_5041452779" description="Lipoprotein" evidence="1">
    <location>
        <begin position="21"/>
        <end position="163"/>
    </location>
</feature>
<dbReference type="Proteomes" id="UP001156666">
    <property type="component" value="Unassembled WGS sequence"/>
</dbReference>
<keyword evidence="3" id="KW-1185">Reference proteome</keyword>
<protein>
    <recommendedName>
        <fullName evidence="4">Lipoprotein</fullName>
    </recommendedName>
</protein>
<sequence>MLYKLCLFSYCLLVFNCSLSDEQLNKDENQEHTVNQDSSVVVEKVAVSGNENAYLFNVTLKSPDTGCDQYADWWEIIDVSGNLIYRRNLSHSHVNEQPFIRSGSPVQILASDSVIIRGHMNNFGYGLSAMSGSVASGFETVILDDQFAISLDTVSPLPPKCAF</sequence>
<reference evidence="2" key="2">
    <citation type="submission" date="2023-01" db="EMBL/GenBank/DDBJ databases">
        <title>Draft genome sequence of Portibacter lacus strain NBRC 108769.</title>
        <authorList>
            <person name="Sun Q."/>
            <person name="Mori K."/>
        </authorList>
    </citation>
    <scope>NUCLEOTIDE SEQUENCE</scope>
    <source>
        <strain evidence="2">NBRC 108769</strain>
    </source>
</reference>
<evidence type="ECO:0000313" key="3">
    <source>
        <dbReference type="Proteomes" id="UP001156666"/>
    </source>
</evidence>
<gene>
    <name evidence="2" type="ORF">GCM10007940_09880</name>
</gene>
<organism evidence="2 3">
    <name type="scientific">Portibacter lacus</name>
    <dbReference type="NCBI Taxonomy" id="1099794"/>
    <lineage>
        <taxon>Bacteria</taxon>
        <taxon>Pseudomonadati</taxon>
        <taxon>Bacteroidota</taxon>
        <taxon>Saprospiria</taxon>
        <taxon>Saprospirales</taxon>
        <taxon>Haliscomenobacteraceae</taxon>
        <taxon>Portibacter</taxon>
    </lineage>
</organism>
<dbReference type="RefSeq" id="WP_235293179.1">
    <property type="nucleotide sequence ID" value="NZ_BSOH01000005.1"/>
</dbReference>
<feature type="signal peptide" evidence="1">
    <location>
        <begin position="1"/>
        <end position="20"/>
    </location>
</feature>
<reference evidence="2" key="1">
    <citation type="journal article" date="2014" name="Int. J. Syst. Evol. Microbiol.">
        <title>Complete genome sequence of Corynebacterium casei LMG S-19264T (=DSM 44701T), isolated from a smear-ripened cheese.</title>
        <authorList>
            <consortium name="US DOE Joint Genome Institute (JGI-PGF)"/>
            <person name="Walter F."/>
            <person name="Albersmeier A."/>
            <person name="Kalinowski J."/>
            <person name="Ruckert C."/>
        </authorList>
    </citation>
    <scope>NUCLEOTIDE SEQUENCE</scope>
    <source>
        <strain evidence="2">NBRC 108769</strain>
    </source>
</reference>
<comment type="caution">
    <text evidence="2">The sequence shown here is derived from an EMBL/GenBank/DDBJ whole genome shotgun (WGS) entry which is preliminary data.</text>
</comment>
<dbReference type="AlphaFoldDB" id="A0AA37SKT3"/>
<accession>A0AA37SKT3</accession>
<proteinExistence type="predicted"/>
<evidence type="ECO:0000313" key="2">
    <source>
        <dbReference type="EMBL" id="GLR16373.1"/>
    </source>
</evidence>
<keyword evidence="1" id="KW-0732">Signal</keyword>
<evidence type="ECO:0000256" key="1">
    <source>
        <dbReference type="SAM" id="SignalP"/>
    </source>
</evidence>
<evidence type="ECO:0008006" key="4">
    <source>
        <dbReference type="Google" id="ProtNLM"/>
    </source>
</evidence>